<keyword evidence="4" id="KW-1185">Reference proteome</keyword>
<keyword evidence="1" id="KW-0472">Membrane</keyword>
<feature type="transmembrane region" description="Helical" evidence="1">
    <location>
        <begin position="228"/>
        <end position="248"/>
    </location>
</feature>
<name>A0ABT5T0C2_9PSEU</name>
<comment type="caution">
    <text evidence="3">The sequence shown here is derived from an EMBL/GenBank/DDBJ whole genome shotgun (WGS) entry which is preliminary data.</text>
</comment>
<keyword evidence="1" id="KW-0812">Transmembrane</keyword>
<protein>
    <recommendedName>
        <fullName evidence="5">Integral membrane protein</fullName>
    </recommendedName>
</protein>
<evidence type="ECO:0000313" key="3">
    <source>
        <dbReference type="EMBL" id="MDD7968421.1"/>
    </source>
</evidence>
<accession>A0ABT5T0C2</accession>
<feature type="transmembrane region" description="Helical" evidence="1">
    <location>
        <begin position="197"/>
        <end position="221"/>
    </location>
</feature>
<feature type="chain" id="PRO_5046429985" description="Integral membrane protein" evidence="2">
    <location>
        <begin position="24"/>
        <end position="308"/>
    </location>
</feature>
<evidence type="ECO:0000256" key="2">
    <source>
        <dbReference type="SAM" id="SignalP"/>
    </source>
</evidence>
<feature type="transmembrane region" description="Helical" evidence="1">
    <location>
        <begin position="71"/>
        <end position="88"/>
    </location>
</feature>
<keyword evidence="2" id="KW-0732">Signal</keyword>
<keyword evidence="1" id="KW-1133">Transmembrane helix</keyword>
<evidence type="ECO:0008006" key="5">
    <source>
        <dbReference type="Google" id="ProtNLM"/>
    </source>
</evidence>
<evidence type="ECO:0000256" key="1">
    <source>
        <dbReference type="SAM" id="Phobius"/>
    </source>
</evidence>
<proteinExistence type="predicted"/>
<feature type="signal peptide" evidence="2">
    <location>
        <begin position="1"/>
        <end position="23"/>
    </location>
</feature>
<feature type="transmembrane region" description="Helical" evidence="1">
    <location>
        <begin position="97"/>
        <end position="118"/>
    </location>
</feature>
<feature type="transmembrane region" description="Helical" evidence="1">
    <location>
        <begin position="163"/>
        <end position="185"/>
    </location>
</feature>
<dbReference type="Proteomes" id="UP001300763">
    <property type="component" value="Unassembled WGS sequence"/>
</dbReference>
<feature type="transmembrane region" description="Helical" evidence="1">
    <location>
        <begin position="268"/>
        <end position="288"/>
    </location>
</feature>
<dbReference type="EMBL" id="JAQZAO010000012">
    <property type="protein sequence ID" value="MDD7968421.1"/>
    <property type="molecule type" value="Genomic_DNA"/>
</dbReference>
<organism evidence="3 4">
    <name type="scientific">Actinomycetospora lemnae</name>
    <dbReference type="NCBI Taxonomy" id="3019891"/>
    <lineage>
        <taxon>Bacteria</taxon>
        <taxon>Bacillati</taxon>
        <taxon>Actinomycetota</taxon>
        <taxon>Actinomycetes</taxon>
        <taxon>Pseudonocardiales</taxon>
        <taxon>Pseudonocardiaceae</taxon>
        <taxon>Actinomycetospora</taxon>
    </lineage>
</organism>
<evidence type="ECO:0000313" key="4">
    <source>
        <dbReference type="Proteomes" id="UP001300763"/>
    </source>
</evidence>
<gene>
    <name evidence="3" type="ORF">PGB27_24020</name>
</gene>
<feature type="transmembrane region" description="Helical" evidence="1">
    <location>
        <begin position="124"/>
        <end position="143"/>
    </location>
</feature>
<dbReference type="RefSeq" id="WP_274202952.1">
    <property type="nucleotide sequence ID" value="NZ_JAQZAO010000012.1"/>
</dbReference>
<sequence length="308" mass="30351">MTPAARRAVTVLTLLVGTLAAVAAAAGLALGGGPGRQVVVTPRGEPVVLDGTGLYRWSGVFAAAGQRGTDLVVLVLVVPLSVIALVAARRGSVRARLLLAGLLVVVLYVHGSVVAGTIAHTPLYVVSVLVVPAAGAAVAVLVAGIDPHEPLLRSGTPRRGPGLFMLVSALVTVLVWGVPLIAAAATGTVPARTDLAAAPVTLGLDLAVVTPLVSLAAVLLLRGAPQALLLAVPLLVLEVSLAPVIAAQTASQLASGVRLDAAEIAGPIGGFAVLALGAAITLVALLRIPAPSPSSSSPSTSPRPASAA</sequence>
<reference evidence="3 4" key="1">
    <citation type="submission" date="2023-02" db="EMBL/GenBank/DDBJ databases">
        <title>Genome sequencing required for Actinomycetospora new species description.</title>
        <authorList>
            <person name="Saimee Y."/>
            <person name="Duangmal K."/>
        </authorList>
    </citation>
    <scope>NUCLEOTIDE SEQUENCE [LARGE SCALE GENOMIC DNA]</scope>
    <source>
        <strain evidence="3 4">DW7H6</strain>
    </source>
</reference>